<dbReference type="GO" id="GO:0016787">
    <property type="term" value="F:hydrolase activity"/>
    <property type="evidence" value="ECO:0007669"/>
    <property type="project" value="UniProtKB-KW"/>
</dbReference>
<dbReference type="AlphaFoldDB" id="A0A2V5IWV9"/>
<dbReference type="PANTHER" id="PTHR43784">
    <property type="entry name" value="GDSL-LIKE LIPASE/ACYLHYDROLASE, PUTATIVE (AFU_ORTHOLOGUE AFUA_2G00820)-RELATED"/>
    <property type="match status" value="1"/>
</dbReference>
<dbReference type="SUPFAM" id="SSF52266">
    <property type="entry name" value="SGNH hydrolase"/>
    <property type="match status" value="1"/>
</dbReference>
<organism evidence="3 4">
    <name type="scientific">Arthrobacter psychrolactophilus</name>
    <dbReference type="NCBI Taxonomy" id="92442"/>
    <lineage>
        <taxon>Bacteria</taxon>
        <taxon>Bacillati</taxon>
        <taxon>Actinomycetota</taxon>
        <taxon>Actinomycetes</taxon>
        <taxon>Micrococcales</taxon>
        <taxon>Micrococcaceae</taxon>
        <taxon>Arthrobacter</taxon>
    </lineage>
</organism>
<feature type="domain" description="SGNH hydrolase-type esterase" evidence="2">
    <location>
        <begin position="26"/>
        <end position="199"/>
    </location>
</feature>
<evidence type="ECO:0000313" key="4">
    <source>
        <dbReference type="Proteomes" id="UP000247980"/>
    </source>
</evidence>
<dbReference type="Gene3D" id="3.40.50.1110">
    <property type="entry name" value="SGNH hydrolase"/>
    <property type="match status" value="1"/>
</dbReference>
<evidence type="ECO:0000313" key="3">
    <source>
        <dbReference type="EMBL" id="PYI38753.1"/>
    </source>
</evidence>
<accession>A0A2V5IWV9</accession>
<sequence length="277" mass="30315">MRFETEGGGAGGQPRVPPHSWHRFVAMGDSFTEGLDDPEPLSPGGYRGWADRVAEELSIGVDDFAYANLAVRGQVLHQVFETQLGHALALKPDLVSLQAGGNDLFHPGVDPDRLAAEVENAVEIFGERGVSVLIFVGPDSGKATVLGQFRTKIAIYNENLRGIAEHHGALIADLWSMTELHDPEMWSPDRLHPSSIGHHAVASMVLNTLKVPHVLEPRLPKPLPVKSWRQARAEDIVWARNYLVPWVVRGIRHESPTGGHSAKRPLAAPLKLPESPQ</sequence>
<dbReference type="Proteomes" id="UP000247980">
    <property type="component" value="Unassembled WGS sequence"/>
</dbReference>
<feature type="region of interest" description="Disordered" evidence="1">
    <location>
        <begin position="1"/>
        <end position="20"/>
    </location>
</feature>
<gene>
    <name evidence="3" type="ORF">CVS30_07885</name>
</gene>
<comment type="caution">
    <text evidence="3">The sequence shown here is derived from an EMBL/GenBank/DDBJ whole genome shotgun (WGS) entry which is preliminary data.</text>
</comment>
<reference evidence="3 4" key="1">
    <citation type="submission" date="2018-05" db="EMBL/GenBank/DDBJ databases">
        <title>Genetic diversity of glacier-inhabiting Cryobacterium bacteria in China and description of Cryobacterium mengkeensis sp. nov. and Arthrobacter glacialis sp. nov.</title>
        <authorList>
            <person name="Liu Q."/>
            <person name="Xin Y.-H."/>
        </authorList>
    </citation>
    <scope>NUCLEOTIDE SEQUENCE [LARGE SCALE GENOMIC DNA]</scope>
    <source>
        <strain evidence="3 4">B7</strain>
    </source>
</reference>
<dbReference type="InterPro" id="IPR036514">
    <property type="entry name" value="SGNH_hydro_sf"/>
</dbReference>
<dbReference type="InterPro" id="IPR053140">
    <property type="entry name" value="GDSL_Rv0518-like"/>
</dbReference>
<dbReference type="RefSeq" id="WP_110484792.1">
    <property type="nucleotide sequence ID" value="NZ_QJVC01000005.1"/>
</dbReference>
<keyword evidence="3" id="KW-0378">Hydrolase</keyword>
<feature type="compositionally biased region" description="Gly residues" evidence="1">
    <location>
        <begin position="1"/>
        <end position="12"/>
    </location>
</feature>
<dbReference type="OrthoDB" id="3465773at2"/>
<dbReference type="InterPro" id="IPR013830">
    <property type="entry name" value="SGNH_hydro"/>
</dbReference>
<protein>
    <submittedName>
        <fullName evidence="3">SGNH hydrolase</fullName>
    </submittedName>
</protein>
<dbReference type="PANTHER" id="PTHR43784:SF2">
    <property type="entry name" value="GDSL-LIKE LIPASE_ACYLHYDROLASE, PUTATIVE (AFU_ORTHOLOGUE AFUA_2G00820)-RELATED"/>
    <property type="match status" value="1"/>
</dbReference>
<feature type="region of interest" description="Disordered" evidence="1">
    <location>
        <begin position="254"/>
        <end position="277"/>
    </location>
</feature>
<dbReference type="EMBL" id="QJVC01000005">
    <property type="protein sequence ID" value="PYI38753.1"/>
    <property type="molecule type" value="Genomic_DNA"/>
</dbReference>
<dbReference type="Pfam" id="PF13472">
    <property type="entry name" value="Lipase_GDSL_2"/>
    <property type="match status" value="1"/>
</dbReference>
<dbReference type="CDD" id="cd01832">
    <property type="entry name" value="SGNH_hydrolase_like_1"/>
    <property type="match status" value="1"/>
</dbReference>
<keyword evidence="4" id="KW-1185">Reference proteome</keyword>
<evidence type="ECO:0000256" key="1">
    <source>
        <dbReference type="SAM" id="MobiDB-lite"/>
    </source>
</evidence>
<name>A0A2V5IWV9_9MICC</name>
<evidence type="ECO:0000259" key="2">
    <source>
        <dbReference type="Pfam" id="PF13472"/>
    </source>
</evidence>
<proteinExistence type="predicted"/>